<gene>
    <name evidence="2" type="ORF">SBAD_LOCUS8019</name>
</gene>
<dbReference type="Gene3D" id="1.20.58.900">
    <property type="match status" value="1"/>
</dbReference>
<name>A0A183IWM2_9BILA</name>
<evidence type="ECO:0000313" key="3">
    <source>
        <dbReference type="Proteomes" id="UP000270296"/>
    </source>
</evidence>
<reference evidence="4" key="1">
    <citation type="submission" date="2016-06" db="UniProtKB">
        <authorList>
            <consortium name="WormBaseParasite"/>
        </authorList>
    </citation>
    <scope>IDENTIFICATION</scope>
</reference>
<protein>
    <submittedName>
        <fullName evidence="4">RUN domain-containing protein</fullName>
    </submittedName>
</protein>
<proteinExistence type="predicted"/>
<keyword evidence="3" id="KW-1185">Reference proteome</keyword>
<dbReference type="Pfam" id="PF02759">
    <property type="entry name" value="RUN"/>
    <property type="match status" value="1"/>
</dbReference>
<dbReference type="Proteomes" id="UP000270296">
    <property type="component" value="Unassembled WGS sequence"/>
</dbReference>
<feature type="domain" description="RUN" evidence="1">
    <location>
        <begin position="37"/>
        <end position="155"/>
    </location>
</feature>
<organism evidence="4">
    <name type="scientific">Soboliphyme baturini</name>
    <dbReference type="NCBI Taxonomy" id="241478"/>
    <lineage>
        <taxon>Eukaryota</taxon>
        <taxon>Metazoa</taxon>
        <taxon>Ecdysozoa</taxon>
        <taxon>Nematoda</taxon>
        <taxon>Enoplea</taxon>
        <taxon>Dorylaimia</taxon>
        <taxon>Dioctophymatida</taxon>
        <taxon>Dioctophymatoidea</taxon>
        <taxon>Soboliphymatidae</taxon>
        <taxon>Soboliphyme</taxon>
    </lineage>
</organism>
<dbReference type="SUPFAM" id="SSF140741">
    <property type="entry name" value="RUN domain-like"/>
    <property type="match status" value="1"/>
</dbReference>
<dbReference type="WBParaSite" id="SBAD_0000831801-mRNA-1">
    <property type="protein sequence ID" value="SBAD_0000831801-mRNA-1"/>
    <property type="gene ID" value="SBAD_0000831801"/>
</dbReference>
<sequence>MAAASLPDTSVFENIIMKLKAQSKQVMEEAAVKRFVCEDGNSVTSLCATVEQCLRSGLRNRIFGLFGRVSTFALLHKIAPFHQPAATVLQLTVQSEKRRSIERRISDSSDPASPKSQYLWIRIALTEKLLAQIVNYVVHNAAARISVSVFCQLAQ</sequence>
<dbReference type="AlphaFoldDB" id="A0A183IWM2"/>
<evidence type="ECO:0000259" key="1">
    <source>
        <dbReference type="PROSITE" id="PS50826"/>
    </source>
</evidence>
<dbReference type="InterPro" id="IPR037213">
    <property type="entry name" value="Run_dom_sf"/>
</dbReference>
<dbReference type="InterPro" id="IPR004012">
    <property type="entry name" value="Run_dom"/>
</dbReference>
<reference evidence="2 3" key="2">
    <citation type="submission" date="2018-11" db="EMBL/GenBank/DDBJ databases">
        <authorList>
            <consortium name="Pathogen Informatics"/>
        </authorList>
    </citation>
    <scope>NUCLEOTIDE SEQUENCE [LARGE SCALE GENOMIC DNA]</scope>
</reference>
<evidence type="ECO:0000313" key="2">
    <source>
        <dbReference type="EMBL" id="VDP15064.1"/>
    </source>
</evidence>
<dbReference type="OrthoDB" id="10264062at2759"/>
<dbReference type="EMBL" id="UZAM01011167">
    <property type="protein sequence ID" value="VDP15064.1"/>
    <property type="molecule type" value="Genomic_DNA"/>
</dbReference>
<accession>A0A183IWM2</accession>
<dbReference type="PROSITE" id="PS50826">
    <property type="entry name" value="RUN"/>
    <property type="match status" value="1"/>
</dbReference>
<evidence type="ECO:0000313" key="4">
    <source>
        <dbReference type="WBParaSite" id="SBAD_0000831801-mRNA-1"/>
    </source>
</evidence>